<reference evidence="2" key="1">
    <citation type="journal article" date="2023" name="GigaByte">
        <title>Genome assembly of the bearded iris, Iris pallida Lam.</title>
        <authorList>
            <person name="Bruccoleri R.E."/>
            <person name="Oakeley E.J."/>
            <person name="Faust A.M.E."/>
            <person name="Altorfer M."/>
            <person name="Dessus-Babus S."/>
            <person name="Burckhardt D."/>
            <person name="Oertli M."/>
            <person name="Naumann U."/>
            <person name="Petersen F."/>
            <person name="Wong J."/>
        </authorList>
    </citation>
    <scope>NUCLEOTIDE SEQUENCE</scope>
    <source>
        <strain evidence="2">GSM-AAB239-AS_SAM_17_03QT</strain>
    </source>
</reference>
<dbReference type="Proteomes" id="UP001140949">
    <property type="component" value="Unassembled WGS sequence"/>
</dbReference>
<keyword evidence="2" id="KW-0675">Receptor</keyword>
<comment type="caution">
    <text evidence="2">The sequence shown here is derived from an EMBL/GenBank/DDBJ whole genome shotgun (WGS) entry which is preliminary data.</text>
</comment>
<organism evidence="2 3">
    <name type="scientific">Iris pallida</name>
    <name type="common">Sweet iris</name>
    <dbReference type="NCBI Taxonomy" id="29817"/>
    <lineage>
        <taxon>Eukaryota</taxon>
        <taxon>Viridiplantae</taxon>
        <taxon>Streptophyta</taxon>
        <taxon>Embryophyta</taxon>
        <taxon>Tracheophyta</taxon>
        <taxon>Spermatophyta</taxon>
        <taxon>Magnoliopsida</taxon>
        <taxon>Liliopsida</taxon>
        <taxon>Asparagales</taxon>
        <taxon>Iridaceae</taxon>
        <taxon>Iridoideae</taxon>
        <taxon>Irideae</taxon>
        <taxon>Iris</taxon>
    </lineage>
</organism>
<feature type="compositionally biased region" description="Polar residues" evidence="1">
    <location>
        <begin position="16"/>
        <end position="34"/>
    </location>
</feature>
<feature type="compositionally biased region" description="Pro residues" evidence="1">
    <location>
        <begin position="201"/>
        <end position="214"/>
    </location>
</feature>
<keyword evidence="2" id="KW-0808">Transferase</keyword>
<sequence>MELSLPAPLGGFTPSPDGQAQHSLYANSHPTPSTMPIVPSPYTDPIPAPPSAPFATASSIPPISIQHSPVLSISNSLTSGAPPSGSPIEAPGLLPVTPISPADTPSFPHVPSFISSTVSLESARGPPELSSVPEDPAEVAPVAHSPPPLVAVGPSAVPSTASLPECITPAASAVNTFRPEHTPSSFARPPSSSSTLAPSPAASPPTFAWPPPPNGISSTPSAAILPQPTFADKLCPDLASAKAPLVPDINLPDIEYSQESSCPRFHSPPRSILCADTGRSSWSGARLDASRHGVL</sequence>
<protein>
    <submittedName>
        <fullName evidence="2">Proline-rich receptor-like protein kinase PERK9</fullName>
    </submittedName>
</protein>
<dbReference type="AlphaFoldDB" id="A0AAX6G0K8"/>
<feature type="region of interest" description="Disordered" evidence="1">
    <location>
        <begin position="118"/>
        <end position="141"/>
    </location>
</feature>
<proteinExistence type="predicted"/>
<feature type="region of interest" description="Disordered" evidence="1">
    <location>
        <begin position="177"/>
        <end position="223"/>
    </location>
</feature>
<name>A0AAX6G0K8_IRIPA</name>
<dbReference type="EMBL" id="JANAVB010024799">
    <property type="protein sequence ID" value="KAJ6821983.1"/>
    <property type="molecule type" value="Genomic_DNA"/>
</dbReference>
<dbReference type="GO" id="GO:0016301">
    <property type="term" value="F:kinase activity"/>
    <property type="evidence" value="ECO:0007669"/>
    <property type="project" value="UniProtKB-KW"/>
</dbReference>
<feature type="compositionally biased region" description="Low complexity" evidence="1">
    <location>
        <begin position="183"/>
        <end position="200"/>
    </location>
</feature>
<keyword evidence="2" id="KW-0418">Kinase</keyword>
<gene>
    <name evidence="2" type="ORF">M6B38_130420</name>
</gene>
<accession>A0AAX6G0K8</accession>
<feature type="compositionally biased region" description="Pro residues" evidence="1">
    <location>
        <begin position="38"/>
        <end position="52"/>
    </location>
</feature>
<feature type="region of interest" description="Disordered" evidence="1">
    <location>
        <begin position="76"/>
        <end position="100"/>
    </location>
</feature>
<evidence type="ECO:0000256" key="1">
    <source>
        <dbReference type="SAM" id="MobiDB-lite"/>
    </source>
</evidence>
<reference evidence="2" key="2">
    <citation type="submission" date="2023-04" db="EMBL/GenBank/DDBJ databases">
        <authorList>
            <person name="Bruccoleri R.E."/>
            <person name="Oakeley E.J."/>
            <person name="Faust A.-M."/>
            <person name="Dessus-Babus S."/>
            <person name="Altorfer M."/>
            <person name="Burckhardt D."/>
            <person name="Oertli M."/>
            <person name="Naumann U."/>
            <person name="Petersen F."/>
            <person name="Wong J."/>
        </authorList>
    </citation>
    <scope>NUCLEOTIDE SEQUENCE</scope>
    <source>
        <strain evidence="2">GSM-AAB239-AS_SAM_17_03QT</strain>
        <tissue evidence="2">Leaf</tissue>
    </source>
</reference>
<feature type="region of interest" description="Disordered" evidence="1">
    <location>
        <begin position="1"/>
        <end position="59"/>
    </location>
</feature>
<keyword evidence="3" id="KW-1185">Reference proteome</keyword>
<evidence type="ECO:0000313" key="3">
    <source>
        <dbReference type="Proteomes" id="UP001140949"/>
    </source>
</evidence>
<evidence type="ECO:0000313" key="2">
    <source>
        <dbReference type="EMBL" id="KAJ6821983.1"/>
    </source>
</evidence>